<evidence type="ECO:0000256" key="1">
    <source>
        <dbReference type="PROSITE-ProRule" id="PRU00176"/>
    </source>
</evidence>
<feature type="region of interest" description="Disordered" evidence="2">
    <location>
        <begin position="341"/>
        <end position="456"/>
    </location>
</feature>
<name>A0A8S1IV17_9CHLO</name>
<gene>
    <name evidence="4" type="ORF">OSTQU699_LOCUS3306</name>
</gene>
<evidence type="ECO:0000313" key="4">
    <source>
        <dbReference type="EMBL" id="CAD7697945.1"/>
    </source>
</evidence>
<evidence type="ECO:0000313" key="5">
    <source>
        <dbReference type="Proteomes" id="UP000708148"/>
    </source>
</evidence>
<dbReference type="Proteomes" id="UP000708148">
    <property type="component" value="Unassembled WGS sequence"/>
</dbReference>
<feature type="compositionally biased region" description="Basic and acidic residues" evidence="2">
    <location>
        <begin position="341"/>
        <end position="362"/>
    </location>
</feature>
<dbReference type="PANTHER" id="PTHR15241">
    <property type="entry name" value="TRANSFORMER-2-RELATED"/>
    <property type="match status" value="1"/>
</dbReference>
<dbReference type="PANTHER" id="PTHR15241:SF294">
    <property type="entry name" value="GLYCINE-RICH RNA-BINDING PROTEIN RZ1C-LIKE"/>
    <property type="match status" value="1"/>
</dbReference>
<dbReference type="Pfam" id="PF00076">
    <property type="entry name" value="RRM_1"/>
    <property type="match status" value="1"/>
</dbReference>
<feature type="compositionally biased region" description="Basic and acidic residues" evidence="2">
    <location>
        <begin position="432"/>
        <end position="456"/>
    </location>
</feature>
<keyword evidence="5" id="KW-1185">Reference proteome</keyword>
<dbReference type="PROSITE" id="PS50102">
    <property type="entry name" value="RRM"/>
    <property type="match status" value="1"/>
</dbReference>
<dbReference type="Gene3D" id="3.30.70.330">
    <property type="match status" value="1"/>
</dbReference>
<keyword evidence="1" id="KW-0694">RNA-binding</keyword>
<dbReference type="InterPro" id="IPR012677">
    <property type="entry name" value="Nucleotide-bd_a/b_plait_sf"/>
</dbReference>
<protein>
    <recommendedName>
        <fullName evidence="3">RRM domain-containing protein</fullName>
    </recommendedName>
</protein>
<evidence type="ECO:0000259" key="3">
    <source>
        <dbReference type="PROSITE" id="PS50102"/>
    </source>
</evidence>
<dbReference type="EMBL" id="CAJHUC010000733">
    <property type="protein sequence ID" value="CAD7697945.1"/>
    <property type="molecule type" value="Genomic_DNA"/>
</dbReference>
<dbReference type="OrthoDB" id="439808at2759"/>
<dbReference type="GO" id="GO:0003723">
    <property type="term" value="F:RNA binding"/>
    <property type="evidence" value="ECO:0007669"/>
    <property type="project" value="UniProtKB-UniRule"/>
</dbReference>
<dbReference type="InterPro" id="IPR035979">
    <property type="entry name" value="RBD_domain_sf"/>
</dbReference>
<feature type="compositionally biased region" description="Basic and acidic residues" evidence="2">
    <location>
        <begin position="395"/>
        <end position="426"/>
    </location>
</feature>
<feature type="domain" description="RRM" evidence="3">
    <location>
        <begin position="29"/>
        <end position="106"/>
    </location>
</feature>
<reference evidence="4" key="1">
    <citation type="submission" date="2020-12" db="EMBL/GenBank/DDBJ databases">
        <authorList>
            <person name="Iha C."/>
        </authorList>
    </citation>
    <scope>NUCLEOTIDE SEQUENCE</scope>
</reference>
<evidence type="ECO:0000256" key="2">
    <source>
        <dbReference type="SAM" id="MobiDB-lite"/>
    </source>
</evidence>
<dbReference type="SMART" id="SM00360">
    <property type="entry name" value="RRM"/>
    <property type="match status" value="1"/>
</dbReference>
<dbReference type="InterPro" id="IPR000504">
    <property type="entry name" value="RRM_dom"/>
</dbReference>
<organism evidence="4 5">
    <name type="scientific">Ostreobium quekettii</name>
    <dbReference type="NCBI Taxonomy" id="121088"/>
    <lineage>
        <taxon>Eukaryota</taxon>
        <taxon>Viridiplantae</taxon>
        <taxon>Chlorophyta</taxon>
        <taxon>core chlorophytes</taxon>
        <taxon>Ulvophyceae</taxon>
        <taxon>TCBD clade</taxon>
        <taxon>Bryopsidales</taxon>
        <taxon>Ostreobineae</taxon>
        <taxon>Ostreobiaceae</taxon>
        <taxon>Ostreobium</taxon>
    </lineage>
</organism>
<accession>A0A8S1IV17</accession>
<dbReference type="SUPFAM" id="SSF54928">
    <property type="entry name" value="RNA-binding domain, RBD"/>
    <property type="match status" value="1"/>
</dbReference>
<comment type="caution">
    <text evidence="4">The sequence shown here is derived from an EMBL/GenBank/DDBJ whole genome shotgun (WGS) entry which is preliminary data.</text>
</comment>
<feature type="region of interest" description="Disordered" evidence="2">
    <location>
        <begin position="1"/>
        <end position="23"/>
    </location>
</feature>
<proteinExistence type="predicted"/>
<dbReference type="AlphaFoldDB" id="A0A8S1IV17"/>
<sequence length="456" mass="52587">MRGRADHLVAPKGGRVRKREDDENGVEPCKVFVGGITQTVDERRLKDLFRRYHPLDATVMRERMTSRPRGFGFVTLPDKRAMEDAIRGLHNSKVDGRTISVRHAIPQDQQHPHPFRDRARDFGEGGERAGGYVVRREPLRREPYTVGRDARYVDARNGVRPAAASAVPRREGGYYRRDPRVEDRVPRREYNDYVYEVRPTGETVRAEKDAYGGRDAYERSYAADEYTYDRGYDTYSRDARYEQEPQYTQSHHKSGSYSAQRQEYLDSEYPADAYEYYDANVEYAEYETRYEDTGRAYTTEGRSTVVGRPAAVGRSGAVGASTVVGRQTVVGRTAEDGRSYAADYDRAPRLMPARDVRSERPPVRTNRVPGRLPPPRAGGPDRRRDVVRPPLRPAPYEKSDRLEKRPPLRPAPFEKADRFEKTDRFEKRRKVERLDPPSKDRAERVVAPKDRHDDQD</sequence>